<evidence type="ECO:0000256" key="3">
    <source>
        <dbReference type="ARBA" id="ARBA00022723"/>
    </source>
</evidence>
<keyword evidence="1" id="KW-0813">Transport</keyword>
<evidence type="ECO:0000256" key="1">
    <source>
        <dbReference type="ARBA" id="ARBA00022448"/>
    </source>
</evidence>
<organism evidence="9 10">
    <name type="scientific">Niveibacterium microcysteis</name>
    <dbReference type="NCBI Taxonomy" id="2811415"/>
    <lineage>
        <taxon>Bacteria</taxon>
        <taxon>Pseudomonadati</taxon>
        <taxon>Pseudomonadota</taxon>
        <taxon>Betaproteobacteria</taxon>
        <taxon>Rhodocyclales</taxon>
        <taxon>Rhodocyclaceae</taxon>
        <taxon>Niveibacterium</taxon>
    </lineage>
</organism>
<protein>
    <submittedName>
        <fullName evidence="9">C-type cytochrome</fullName>
    </submittedName>
</protein>
<gene>
    <name evidence="9" type="ORF">JY500_02615</name>
</gene>
<dbReference type="InterPro" id="IPR009056">
    <property type="entry name" value="Cyt_c-like_dom"/>
</dbReference>
<dbReference type="PRINTS" id="PR00606">
    <property type="entry name" value="CYTCHROMECID"/>
</dbReference>
<keyword evidence="10" id="KW-1185">Reference proteome</keyword>
<dbReference type="EMBL" id="CP071060">
    <property type="protein sequence ID" value="QSI77569.1"/>
    <property type="molecule type" value="Genomic_DNA"/>
</dbReference>
<keyword evidence="4" id="KW-0249">Electron transport</keyword>
<reference evidence="9 10" key="1">
    <citation type="submission" date="2021-02" db="EMBL/GenBank/DDBJ databases">
        <title>Niveibacterium changnyeongensis HC41.</title>
        <authorList>
            <person name="Kang M."/>
        </authorList>
    </citation>
    <scope>NUCLEOTIDE SEQUENCE [LARGE SCALE GENOMIC DNA]</scope>
    <source>
        <strain evidence="9 10">HC41</strain>
    </source>
</reference>
<feature type="signal peptide" evidence="7">
    <location>
        <begin position="1"/>
        <end position="21"/>
    </location>
</feature>
<keyword evidence="5 6" id="KW-0408">Iron</keyword>
<feature type="domain" description="Cytochrome c" evidence="8">
    <location>
        <begin position="10"/>
        <end position="101"/>
    </location>
</feature>
<dbReference type="PROSITE" id="PS51007">
    <property type="entry name" value="CYTC"/>
    <property type="match status" value="1"/>
</dbReference>
<dbReference type="InterPro" id="IPR036909">
    <property type="entry name" value="Cyt_c-like_dom_sf"/>
</dbReference>
<evidence type="ECO:0000313" key="10">
    <source>
        <dbReference type="Proteomes" id="UP000663570"/>
    </source>
</evidence>
<evidence type="ECO:0000256" key="6">
    <source>
        <dbReference type="PROSITE-ProRule" id="PRU00433"/>
    </source>
</evidence>
<dbReference type="Pfam" id="PF00034">
    <property type="entry name" value="Cytochrom_C"/>
    <property type="match status" value="1"/>
</dbReference>
<sequence>MKRIVLLIAAGAALGAPQVQASAELAKKYNCAACHAPDKKVVGPAWQDVSAKYKGQSDMPDKLVAKVKAGGKGVWGPVPMPPNNVPEEDIRTLVAWALAGGK</sequence>
<evidence type="ECO:0000313" key="9">
    <source>
        <dbReference type="EMBL" id="QSI77569.1"/>
    </source>
</evidence>
<keyword evidence="3 6" id="KW-0479">Metal-binding</keyword>
<evidence type="ECO:0000256" key="5">
    <source>
        <dbReference type="ARBA" id="ARBA00023004"/>
    </source>
</evidence>
<accession>A0ABX7MA84</accession>
<proteinExistence type="predicted"/>
<dbReference type="InterPro" id="IPR002324">
    <property type="entry name" value="Cyt_c_ID"/>
</dbReference>
<evidence type="ECO:0000256" key="2">
    <source>
        <dbReference type="ARBA" id="ARBA00022617"/>
    </source>
</evidence>
<keyword evidence="7" id="KW-0732">Signal</keyword>
<name>A0ABX7MA84_9RHOO</name>
<dbReference type="Gene3D" id="1.10.760.10">
    <property type="entry name" value="Cytochrome c-like domain"/>
    <property type="match status" value="1"/>
</dbReference>
<dbReference type="RefSeq" id="WP_172201149.1">
    <property type="nucleotide sequence ID" value="NZ_CP071060.1"/>
</dbReference>
<dbReference type="Proteomes" id="UP000663570">
    <property type="component" value="Chromosome"/>
</dbReference>
<evidence type="ECO:0000256" key="7">
    <source>
        <dbReference type="SAM" id="SignalP"/>
    </source>
</evidence>
<evidence type="ECO:0000259" key="8">
    <source>
        <dbReference type="PROSITE" id="PS51007"/>
    </source>
</evidence>
<dbReference type="SUPFAM" id="SSF46626">
    <property type="entry name" value="Cytochrome c"/>
    <property type="match status" value="1"/>
</dbReference>
<evidence type="ECO:0000256" key="4">
    <source>
        <dbReference type="ARBA" id="ARBA00022982"/>
    </source>
</evidence>
<feature type="chain" id="PRO_5046326942" evidence="7">
    <location>
        <begin position="22"/>
        <end position="102"/>
    </location>
</feature>
<keyword evidence="2 6" id="KW-0349">Heme</keyword>